<evidence type="ECO:0000313" key="8">
    <source>
        <dbReference type="Proteomes" id="UP000053831"/>
    </source>
</evidence>
<evidence type="ECO:0000256" key="1">
    <source>
        <dbReference type="ARBA" id="ARBA00022723"/>
    </source>
</evidence>
<keyword evidence="5" id="KW-0804">Transcription</keyword>
<keyword evidence="4" id="KW-0238">DNA-binding</keyword>
<dbReference type="GO" id="GO:0003677">
    <property type="term" value="F:DNA binding"/>
    <property type="evidence" value="ECO:0007669"/>
    <property type="project" value="UniProtKB-KW"/>
</dbReference>
<gene>
    <name evidence="7" type="ORF">ESCO_005101</name>
</gene>
<reference evidence="7 8" key="1">
    <citation type="submission" date="2015-07" db="EMBL/GenBank/DDBJ databases">
        <title>The genome of the fungus Escovopsis weberi, a specialized disease agent of ant agriculture.</title>
        <authorList>
            <person name="de Man T.J."/>
            <person name="Stajich J.E."/>
            <person name="Kubicek C.P."/>
            <person name="Chenthamara K."/>
            <person name="Atanasova L."/>
            <person name="Druzhinina I.S."/>
            <person name="Birnbaum S."/>
            <person name="Barribeau S.M."/>
            <person name="Teiling C."/>
            <person name="Suen G."/>
            <person name="Currie C."/>
            <person name="Gerardo N.M."/>
        </authorList>
    </citation>
    <scope>NUCLEOTIDE SEQUENCE [LARGE SCALE GENOMIC DNA]</scope>
</reference>
<dbReference type="InterPro" id="IPR051615">
    <property type="entry name" value="Transcr_Regulatory_Elem"/>
</dbReference>
<dbReference type="Proteomes" id="UP000053831">
    <property type="component" value="Unassembled WGS sequence"/>
</dbReference>
<evidence type="ECO:0000256" key="2">
    <source>
        <dbReference type="ARBA" id="ARBA00022833"/>
    </source>
</evidence>
<name>A0A0M8N671_ESCWE</name>
<keyword evidence="8" id="KW-1185">Reference proteome</keyword>
<keyword evidence="1" id="KW-0479">Metal-binding</keyword>
<dbReference type="AlphaFoldDB" id="A0A0M8N671"/>
<dbReference type="GO" id="GO:0046872">
    <property type="term" value="F:metal ion binding"/>
    <property type="evidence" value="ECO:0007669"/>
    <property type="project" value="UniProtKB-KW"/>
</dbReference>
<protein>
    <submittedName>
        <fullName evidence="7">Uncharacterized protein</fullName>
    </submittedName>
</protein>
<evidence type="ECO:0000256" key="4">
    <source>
        <dbReference type="ARBA" id="ARBA00023125"/>
    </source>
</evidence>
<evidence type="ECO:0000256" key="6">
    <source>
        <dbReference type="ARBA" id="ARBA00023242"/>
    </source>
</evidence>
<evidence type="ECO:0000313" key="7">
    <source>
        <dbReference type="EMBL" id="KOS21494.1"/>
    </source>
</evidence>
<comment type="caution">
    <text evidence="7">The sequence shown here is derived from an EMBL/GenBank/DDBJ whole genome shotgun (WGS) entry which is preliminary data.</text>
</comment>
<sequence>MSRVYQKLKKRQGWEIDPNFLQIERALDNMLSDLPADLCVNFPADGSPPWLPSALLGNVHSYHYLTVILFNRPLLSYLDPTNNEAEWKRHMMICYNAAKCLCRLQEAVLAAFGLAGLQNMQRGSSFTLYGGLSCIVLHLSHERSNH</sequence>
<dbReference type="OrthoDB" id="2283631at2759"/>
<dbReference type="EMBL" id="LGSR01000008">
    <property type="protein sequence ID" value="KOS21494.1"/>
    <property type="molecule type" value="Genomic_DNA"/>
</dbReference>
<accession>A0A0M8N671</accession>
<keyword evidence="2" id="KW-0862">Zinc</keyword>
<dbReference type="CDD" id="cd12148">
    <property type="entry name" value="fungal_TF_MHR"/>
    <property type="match status" value="1"/>
</dbReference>
<keyword evidence="3" id="KW-0805">Transcription regulation</keyword>
<evidence type="ECO:0000256" key="5">
    <source>
        <dbReference type="ARBA" id="ARBA00023163"/>
    </source>
</evidence>
<organism evidence="7 8">
    <name type="scientific">Escovopsis weberi</name>
    <dbReference type="NCBI Taxonomy" id="150374"/>
    <lineage>
        <taxon>Eukaryota</taxon>
        <taxon>Fungi</taxon>
        <taxon>Dikarya</taxon>
        <taxon>Ascomycota</taxon>
        <taxon>Pezizomycotina</taxon>
        <taxon>Sordariomycetes</taxon>
        <taxon>Hypocreomycetidae</taxon>
        <taxon>Hypocreales</taxon>
        <taxon>Hypocreaceae</taxon>
        <taxon>Escovopsis</taxon>
    </lineage>
</organism>
<dbReference type="PANTHER" id="PTHR31313">
    <property type="entry name" value="TY1 ENHANCER ACTIVATOR"/>
    <property type="match status" value="1"/>
</dbReference>
<evidence type="ECO:0000256" key="3">
    <source>
        <dbReference type="ARBA" id="ARBA00023015"/>
    </source>
</evidence>
<dbReference type="STRING" id="150374.A0A0M8N671"/>
<proteinExistence type="predicted"/>
<keyword evidence="6" id="KW-0539">Nucleus</keyword>
<dbReference type="PANTHER" id="PTHR31313:SF79">
    <property type="entry name" value="C6 FINGER DOMAIN-CONTAINING PROTEIN"/>
    <property type="match status" value="1"/>
</dbReference>